<evidence type="ECO:0000256" key="4">
    <source>
        <dbReference type="ARBA" id="ARBA00022840"/>
    </source>
</evidence>
<gene>
    <name evidence="6" type="ORF">BCM14_1299</name>
</gene>
<protein>
    <submittedName>
        <fullName evidence="6">Putative spermidine/putrescine transport system ATP-binding protein</fullName>
    </submittedName>
</protein>
<dbReference type="InterPro" id="IPR017871">
    <property type="entry name" value="ABC_transporter-like_CS"/>
</dbReference>
<dbReference type="RefSeq" id="WP_106227177.1">
    <property type="nucleotide sequence ID" value="NZ_PVTV01000012.1"/>
</dbReference>
<feature type="domain" description="ABC transporter" evidence="5">
    <location>
        <begin position="4"/>
        <end position="234"/>
    </location>
</feature>
<reference evidence="6 7" key="1">
    <citation type="submission" date="2018-03" db="EMBL/GenBank/DDBJ databases">
        <title>Genomic Encyclopedia of Type Strains, Phase III (KMG-III): the genomes of soil and plant-associated and newly described type strains.</title>
        <authorList>
            <person name="Whitman W."/>
        </authorList>
    </citation>
    <scope>NUCLEOTIDE SEQUENCE [LARGE SCALE GENOMIC DNA]</scope>
    <source>
        <strain evidence="6 7">MWH-P2sevCIIIb</strain>
    </source>
</reference>
<dbReference type="PANTHER" id="PTHR42781:SF4">
    <property type="entry name" value="SPERMIDINE_PUTRESCINE IMPORT ATP-BINDING PROTEIN POTA"/>
    <property type="match status" value="1"/>
</dbReference>
<dbReference type="SMART" id="SM00382">
    <property type="entry name" value="AAA"/>
    <property type="match status" value="1"/>
</dbReference>
<dbReference type="Pfam" id="PF00005">
    <property type="entry name" value="ABC_tran"/>
    <property type="match status" value="1"/>
</dbReference>
<dbReference type="InterPro" id="IPR013611">
    <property type="entry name" value="Transp-assoc_OB_typ2"/>
</dbReference>
<dbReference type="Pfam" id="PF08402">
    <property type="entry name" value="TOBE_2"/>
    <property type="match status" value="1"/>
</dbReference>
<keyword evidence="4 6" id="KW-0067">ATP-binding</keyword>
<dbReference type="Gene3D" id="3.40.50.300">
    <property type="entry name" value="P-loop containing nucleotide triphosphate hydrolases"/>
    <property type="match status" value="1"/>
</dbReference>
<dbReference type="GO" id="GO:0043190">
    <property type="term" value="C:ATP-binding cassette (ABC) transporter complex"/>
    <property type="evidence" value="ECO:0007669"/>
    <property type="project" value="InterPro"/>
</dbReference>
<keyword evidence="2" id="KW-1003">Cell membrane</keyword>
<dbReference type="PROSITE" id="PS00211">
    <property type="entry name" value="ABC_TRANSPORTER_1"/>
    <property type="match status" value="1"/>
</dbReference>
<dbReference type="InterPro" id="IPR027417">
    <property type="entry name" value="P-loop_NTPase"/>
</dbReference>
<evidence type="ECO:0000256" key="3">
    <source>
        <dbReference type="ARBA" id="ARBA00022741"/>
    </source>
</evidence>
<dbReference type="PANTHER" id="PTHR42781">
    <property type="entry name" value="SPERMIDINE/PUTRESCINE IMPORT ATP-BINDING PROTEIN POTA"/>
    <property type="match status" value="1"/>
</dbReference>
<dbReference type="OrthoDB" id="5298774at2"/>
<name>A0A2T0XHS4_9BURK</name>
<evidence type="ECO:0000256" key="2">
    <source>
        <dbReference type="ARBA" id="ARBA00022475"/>
    </source>
</evidence>
<dbReference type="GO" id="GO:0140359">
    <property type="term" value="F:ABC-type transporter activity"/>
    <property type="evidence" value="ECO:0007669"/>
    <property type="project" value="UniProtKB-ARBA"/>
</dbReference>
<evidence type="ECO:0000313" key="6">
    <source>
        <dbReference type="EMBL" id="PRY98471.1"/>
    </source>
</evidence>
<sequence>MAKVSLVHLRKQFDSSVAVDDFSLEIEDGELVTFLGPSGCGKTTTLRMIAGFVAPTHGKILIDGEDVTQTRPHKRNTGMVFQRYALFPHMTVAENIAFGLEMHKVPPAARKQRVATVLDMVRMTGFKDRYPRQLSGGQQQRVAIARALAIQPQVFLLDEPLSNLDARLRQAVREEIRELQQSLGLTTVFVTHDQEEALAMSDRMVIMHKGTVQQVGKPSDVYEQPVNLLVADFLGKMNFFRGRPIADHAFLTATGTVLSVAALRADTQCVGVRPERMLLSSQPQLDNSIQVKVTSVAYLGPQIEVTLMDAGNELIRCQLSNAAGIDTQVFQSGAEVFVNWRADDNAVFCDS</sequence>
<dbReference type="SUPFAM" id="SSF50331">
    <property type="entry name" value="MOP-like"/>
    <property type="match status" value="1"/>
</dbReference>
<evidence type="ECO:0000259" key="5">
    <source>
        <dbReference type="PROSITE" id="PS50893"/>
    </source>
</evidence>
<keyword evidence="7" id="KW-1185">Reference proteome</keyword>
<dbReference type="PROSITE" id="PS50893">
    <property type="entry name" value="ABC_TRANSPORTER_2"/>
    <property type="match status" value="1"/>
</dbReference>
<dbReference type="EMBL" id="PVTV01000012">
    <property type="protein sequence ID" value="PRY98471.1"/>
    <property type="molecule type" value="Genomic_DNA"/>
</dbReference>
<dbReference type="SUPFAM" id="SSF52540">
    <property type="entry name" value="P-loop containing nucleoside triphosphate hydrolases"/>
    <property type="match status" value="1"/>
</dbReference>
<dbReference type="InterPro" id="IPR050093">
    <property type="entry name" value="ABC_SmlMolc_Importer"/>
</dbReference>
<proteinExistence type="predicted"/>
<comment type="caution">
    <text evidence="6">The sequence shown here is derived from an EMBL/GenBank/DDBJ whole genome shotgun (WGS) entry which is preliminary data.</text>
</comment>
<dbReference type="GO" id="GO:0005524">
    <property type="term" value="F:ATP binding"/>
    <property type="evidence" value="ECO:0007669"/>
    <property type="project" value="UniProtKB-KW"/>
</dbReference>
<dbReference type="FunFam" id="3.40.50.300:FF:000042">
    <property type="entry name" value="Maltose/maltodextrin ABC transporter, ATP-binding protein"/>
    <property type="match status" value="1"/>
</dbReference>
<keyword evidence="2" id="KW-0472">Membrane</keyword>
<keyword evidence="3" id="KW-0547">Nucleotide-binding</keyword>
<evidence type="ECO:0000256" key="1">
    <source>
        <dbReference type="ARBA" id="ARBA00022448"/>
    </source>
</evidence>
<dbReference type="Proteomes" id="UP000238308">
    <property type="component" value="Unassembled WGS sequence"/>
</dbReference>
<dbReference type="InterPro" id="IPR003439">
    <property type="entry name" value="ABC_transporter-like_ATP-bd"/>
</dbReference>
<evidence type="ECO:0000313" key="7">
    <source>
        <dbReference type="Proteomes" id="UP000238308"/>
    </source>
</evidence>
<dbReference type="InterPro" id="IPR008995">
    <property type="entry name" value="Mo/tungstate-bd_C_term_dom"/>
</dbReference>
<keyword evidence="1" id="KW-0813">Transport</keyword>
<dbReference type="AlphaFoldDB" id="A0A2T0XHS4"/>
<organism evidence="6 7">
    <name type="scientific">Jezberella montanilacus</name>
    <dbReference type="NCBI Taxonomy" id="323426"/>
    <lineage>
        <taxon>Bacteria</taxon>
        <taxon>Pseudomonadati</taxon>
        <taxon>Pseudomonadota</taxon>
        <taxon>Betaproteobacteria</taxon>
        <taxon>Burkholderiales</taxon>
        <taxon>Alcaligenaceae</taxon>
        <taxon>Jezberella</taxon>
    </lineage>
</organism>
<dbReference type="GO" id="GO:0016887">
    <property type="term" value="F:ATP hydrolysis activity"/>
    <property type="evidence" value="ECO:0007669"/>
    <property type="project" value="InterPro"/>
</dbReference>
<accession>A0A2T0XHS4</accession>
<dbReference type="InterPro" id="IPR003593">
    <property type="entry name" value="AAA+_ATPase"/>
</dbReference>
<dbReference type="Gene3D" id="2.40.50.100">
    <property type="match status" value="1"/>
</dbReference>